<feature type="repeat" description="ANK" evidence="3">
    <location>
        <begin position="942"/>
        <end position="974"/>
    </location>
</feature>
<dbReference type="InterPro" id="IPR036770">
    <property type="entry name" value="Ankyrin_rpt-contain_sf"/>
</dbReference>
<feature type="repeat" description="ANK" evidence="3">
    <location>
        <begin position="1535"/>
        <end position="1567"/>
    </location>
</feature>
<proteinExistence type="predicted"/>
<feature type="repeat" description="ANK" evidence="3">
    <location>
        <begin position="1044"/>
        <end position="1073"/>
    </location>
</feature>
<dbReference type="Gene3D" id="3.40.50.300">
    <property type="entry name" value="P-loop containing nucleotide triphosphate hydrolases"/>
    <property type="match status" value="1"/>
</dbReference>
<feature type="repeat" description="ANK" evidence="3">
    <location>
        <begin position="1469"/>
        <end position="1501"/>
    </location>
</feature>
<dbReference type="SUPFAM" id="SSF48403">
    <property type="entry name" value="Ankyrin repeat"/>
    <property type="match status" value="2"/>
</dbReference>
<feature type="repeat" description="ANK" evidence="3">
    <location>
        <begin position="975"/>
        <end position="1007"/>
    </location>
</feature>
<evidence type="ECO:0000256" key="2">
    <source>
        <dbReference type="ARBA" id="ARBA00023043"/>
    </source>
</evidence>
<dbReference type="InterPro" id="IPR007111">
    <property type="entry name" value="NACHT_NTPase"/>
</dbReference>
<dbReference type="InterPro" id="IPR027417">
    <property type="entry name" value="P-loop_NTPase"/>
</dbReference>
<feature type="repeat" description="ANK" evidence="3">
    <location>
        <begin position="1502"/>
        <end position="1534"/>
    </location>
</feature>
<gene>
    <name evidence="5" type="ORF">JR316_011667</name>
</gene>
<dbReference type="InterPro" id="IPR051165">
    <property type="entry name" value="Multifunctional_ANK_Repeat"/>
</dbReference>
<evidence type="ECO:0000313" key="5">
    <source>
        <dbReference type="EMBL" id="KAG5163321.1"/>
    </source>
</evidence>
<feature type="repeat" description="ANK" evidence="3">
    <location>
        <begin position="1403"/>
        <end position="1435"/>
    </location>
</feature>
<feature type="repeat" description="ANK" evidence="3">
    <location>
        <begin position="1286"/>
        <end position="1318"/>
    </location>
</feature>
<feature type="repeat" description="ANK" evidence="3">
    <location>
        <begin position="1436"/>
        <end position="1468"/>
    </location>
</feature>
<dbReference type="PANTHER" id="PTHR24123">
    <property type="entry name" value="ANKYRIN REPEAT-CONTAINING"/>
    <property type="match status" value="1"/>
</dbReference>
<organism evidence="5">
    <name type="scientific">Psilocybe cubensis</name>
    <name type="common">Psychedelic mushroom</name>
    <name type="synonym">Stropharia cubensis</name>
    <dbReference type="NCBI Taxonomy" id="181762"/>
    <lineage>
        <taxon>Eukaryota</taxon>
        <taxon>Fungi</taxon>
        <taxon>Dikarya</taxon>
        <taxon>Basidiomycota</taxon>
        <taxon>Agaricomycotina</taxon>
        <taxon>Agaricomycetes</taxon>
        <taxon>Agaricomycetidae</taxon>
        <taxon>Agaricales</taxon>
        <taxon>Agaricineae</taxon>
        <taxon>Strophariaceae</taxon>
        <taxon>Psilocybe</taxon>
    </lineage>
</organism>
<keyword evidence="1" id="KW-0677">Repeat</keyword>
<feature type="repeat" description="ANK" evidence="3">
    <location>
        <begin position="1253"/>
        <end position="1285"/>
    </location>
</feature>
<name>A0A8H7XNS9_PSICU</name>
<dbReference type="EMBL" id="JAFIQS010000015">
    <property type="protein sequence ID" value="KAG5163321.1"/>
    <property type="molecule type" value="Genomic_DNA"/>
</dbReference>
<dbReference type="PRINTS" id="PR01415">
    <property type="entry name" value="ANKYRIN"/>
</dbReference>
<evidence type="ECO:0000256" key="3">
    <source>
        <dbReference type="PROSITE-ProRule" id="PRU00023"/>
    </source>
</evidence>
<dbReference type="PROSITE" id="PS50837">
    <property type="entry name" value="NACHT"/>
    <property type="match status" value="1"/>
</dbReference>
<dbReference type="InterPro" id="IPR002110">
    <property type="entry name" value="Ankyrin_rpt"/>
</dbReference>
<dbReference type="InterPro" id="IPR056884">
    <property type="entry name" value="NPHP3-like_N"/>
</dbReference>
<comment type="caution">
    <text evidence="5">The sequence shown here is derived from an EMBL/GenBank/DDBJ whole genome shotgun (WGS) entry which is preliminary data.</text>
</comment>
<protein>
    <recommendedName>
        <fullName evidence="4">NACHT domain-containing protein</fullName>
    </recommendedName>
</protein>
<dbReference type="PROSITE" id="PS50088">
    <property type="entry name" value="ANK_REPEAT"/>
    <property type="match status" value="15"/>
</dbReference>
<accession>A0A8H7XNS9</accession>
<dbReference type="Pfam" id="PF24883">
    <property type="entry name" value="NPHP3_N"/>
    <property type="match status" value="1"/>
</dbReference>
<feature type="repeat" description="ANK" evidence="3">
    <location>
        <begin position="1074"/>
        <end position="1106"/>
    </location>
</feature>
<dbReference type="PROSITE" id="PS50297">
    <property type="entry name" value="ANK_REP_REGION"/>
    <property type="match status" value="13"/>
</dbReference>
<dbReference type="SMART" id="SM00248">
    <property type="entry name" value="ANK"/>
    <property type="match status" value="16"/>
</dbReference>
<dbReference type="Pfam" id="PF00023">
    <property type="entry name" value="Ank"/>
    <property type="match status" value="2"/>
</dbReference>
<reference evidence="5" key="1">
    <citation type="submission" date="2021-02" db="EMBL/GenBank/DDBJ databases">
        <title>Psilocybe cubensis genome.</title>
        <authorList>
            <person name="Mckernan K.J."/>
            <person name="Crawford S."/>
            <person name="Trippe A."/>
            <person name="Kane L.T."/>
            <person name="Mclaughlin S."/>
        </authorList>
    </citation>
    <scope>NUCLEOTIDE SEQUENCE [LARGE SCALE GENOMIC DNA]</scope>
    <source>
        <strain evidence="5">MGC-MH-2018</strain>
    </source>
</reference>
<dbReference type="PANTHER" id="PTHR24123:SF33">
    <property type="entry name" value="PROTEIN HOS4"/>
    <property type="match status" value="1"/>
</dbReference>
<evidence type="ECO:0000256" key="1">
    <source>
        <dbReference type="ARBA" id="ARBA00022737"/>
    </source>
</evidence>
<feature type="repeat" description="ANK" evidence="3">
    <location>
        <begin position="1568"/>
        <end position="1600"/>
    </location>
</feature>
<feature type="repeat" description="ANK" evidence="3">
    <location>
        <begin position="1144"/>
        <end position="1173"/>
    </location>
</feature>
<evidence type="ECO:0000259" key="4">
    <source>
        <dbReference type="PROSITE" id="PS50837"/>
    </source>
</evidence>
<dbReference type="SUPFAM" id="SSF52540">
    <property type="entry name" value="P-loop containing nucleoside triphosphate hydrolases"/>
    <property type="match status" value="1"/>
</dbReference>
<sequence>MRHSHDLQLACDLHPHYTPSSSTSAFLYTTTMTTDKQLLLSAILSNIKVTGELFDKTRIRSFYWFKIYVDNCKVFKSNKRKPISQMLSWEYGSETKINFSASSVIRVKLHRGFGWRIDKVPLTKIQVTHFEGRIEQLLDNDSQSIALKNKKGGTIAQMNITLSLLPAGDEFISDFMKKVECDVANLKGTEGFSTRVMSVLGPILQNTRTLMDIVADANPILKISWTVISRVYDATQDTEIKDQSIRELAETLREMLATANEKLDLPRIPDAVDIIKEIGLQSIQVASLVHEYTRSSFAVRTLKLGAGSMSERIEACQSRCLALKDRFYERVQLETNKTVKESQDAIKNIKTEVRKLKDDAIAEKFFKWLWPSDRPIDISKNYNEAHGKRHQQTCSWFLEDERFGRWLHKPGFIWVHGKAGSGKTILMSSIIDKLPKPNSSTGVAHFFFDARDGQTDSQLHMKFIRSLAYQLCDSRHGGIPQQMVDLYTDCGSLQPLDDQLEDALQQILVGFERVFIVLDALDECSDRERTLDWVRKLLAHAQTQTNIHLLITSRREVDITDVFHNLAGDHVDVVNPANKDIEGYISERIKSSKLQRFNETIRGDVERRLRDRADGSFRYTALMVAELEQCSSLAKLEKALTELPDGLNEIYARILFKCKSEDALDLRKFLQFLAFSMEAIRLDELAEIITIEFSSDDQTVFNPNKRYADLSDILVLCGGLVVVAKDSWYSLKEYLISCRVQDTFRLVETAAHIDISKTLLSYLLEMYSISNDPFSPAFPLRNYAALTWVRHVQYDSEGVERDAVICKLVARLLSIGIPGLVSETILELTSEESPRWNPNTVVARALHWASILGIPAVIENLLGEVGNKNTGIYPDGERQQAASATKHHVAKDHSIKGSTGWDVNAVGGMYGTALQAASVSGNKSVVAALLKHGADINAVGGKFGTALQAASYAGHQSVVRELLEYGADVNVVGGEYGSALHAASSAGHNSVVKALLQSGADVHAIDGKLGIVPEAAATGGLISSVEALLTYGAHFNGVCGGFGTALQVASSAGKELVVETLLLHGADVNAVGGKFGTALQAAAYGGHQSLVEALVKHGADVNVVSGYYGTALQAASFRGYNSMIETLLKHGAYVNAAIGGVYGTALQAAACTGHGSVIEALLKHGADVNAVGGKYGTALQAASYIPTYIGSGSLHTMGDLYGANQSLVKKLLKYGADNNAVGENYVSARQAFLQSLDEARTQRSTEIWGVGGNSGTSIQIASSVGKDTVVELLLQHGADVNTMGGKFATALQAASVSGCTSVIKTLLQHGADVNAVGGMYGTALQAASYRPKYHNMRSSDLMEDPCRDNQSSSKTLLQHGTDVNLVHGDFGKAALQAMSIGGSYPVVEALLKHGSDVNIVGGAFNTALQAAAYGGHQSLVGALLKLGADINAVGGLFNTALHAASSEGHNSVVEALLQHGADVNIVCDKFGTALHAASSEGHNLVVEVLLQYGADVNVVCGKLGTPLQVASRWGRHSVVEALLQHGAEVNVVCGEFGTALHAASSKGHNSVVEALLQHGANVNAIYGELGTALHVASFVGHNSVVEVLLQYGADFNVIGKYGTALQMASVGNFRTAF</sequence>
<dbReference type="Pfam" id="PF12796">
    <property type="entry name" value="Ank_2"/>
    <property type="match status" value="6"/>
</dbReference>
<feature type="repeat" description="ANK" evidence="3">
    <location>
        <begin position="912"/>
        <end position="941"/>
    </location>
</feature>
<keyword evidence="2 3" id="KW-0040">ANK repeat</keyword>
<feature type="repeat" description="ANK" evidence="3">
    <location>
        <begin position="1370"/>
        <end position="1402"/>
    </location>
</feature>
<dbReference type="Gene3D" id="1.25.40.20">
    <property type="entry name" value="Ankyrin repeat-containing domain"/>
    <property type="match status" value="3"/>
</dbReference>
<feature type="domain" description="NACHT" evidence="4">
    <location>
        <begin position="411"/>
        <end position="554"/>
    </location>
</feature>